<feature type="region of interest" description="Disordered" evidence="1">
    <location>
        <begin position="204"/>
        <end position="249"/>
    </location>
</feature>
<dbReference type="STRING" id="1120955.SAMN03080610_03138"/>
<gene>
    <name evidence="2" type="ORF">SAMN03080610_03138</name>
</gene>
<reference evidence="2 3" key="1">
    <citation type="submission" date="2016-10" db="EMBL/GenBank/DDBJ databases">
        <authorList>
            <person name="de Groot N.N."/>
        </authorList>
    </citation>
    <scope>NUCLEOTIDE SEQUENCE [LARGE SCALE GENOMIC DNA]</scope>
    <source>
        <strain evidence="2 3">DSM 2698</strain>
    </source>
</reference>
<dbReference type="Pfam" id="PF19541">
    <property type="entry name" value="DUF6065"/>
    <property type="match status" value="1"/>
</dbReference>
<accession>A0A1G5P2R6</accession>
<sequence length="249" mass="28592">MRGSMSTNYLDFYMIDGSDIVIRPAARERRWMDQTSHRFAYRCLPLAIANAHCWEILNPAKFTARWDGTDGLEAIDITHREVHRHAAMSHFGHGILTFTVPALIRTPPGYDLWVMGPPNLIKADIQALNGVVETDWATATFTMNWRFTRPGASVTFEKDEPFCAFFPIRRGEIETFEARRRALGDDPELADAYHEWAEGRRSFNEELASPDSEAARQKWQRDYLKGPNEALSPPHRTKVVLRKTKKTDD</sequence>
<evidence type="ECO:0000256" key="1">
    <source>
        <dbReference type="SAM" id="MobiDB-lite"/>
    </source>
</evidence>
<proteinExistence type="predicted"/>
<name>A0A1G5P2R6_AFIMA</name>
<protein>
    <submittedName>
        <fullName evidence="2">Uncharacterized protein</fullName>
    </submittedName>
</protein>
<keyword evidence="3" id="KW-1185">Reference proteome</keyword>
<dbReference type="Proteomes" id="UP000199347">
    <property type="component" value="Unassembled WGS sequence"/>
</dbReference>
<dbReference type="InterPro" id="IPR045709">
    <property type="entry name" value="DUF6065"/>
</dbReference>
<evidence type="ECO:0000313" key="3">
    <source>
        <dbReference type="Proteomes" id="UP000199347"/>
    </source>
</evidence>
<dbReference type="AlphaFoldDB" id="A0A1G5P2R6"/>
<feature type="compositionally biased region" description="Basic residues" evidence="1">
    <location>
        <begin position="235"/>
        <end position="249"/>
    </location>
</feature>
<evidence type="ECO:0000313" key="2">
    <source>
        <dbReference type="EMBL" id="SCZ43843.1"/>
    </source>
</evidence>
<dbReference type="EMBL" id="FMVW01000008">
    <property type="protein sequence ID" value="SCZ43843.1"/>
    <property type="molecule type" value="Genomic_DNA"/>
</dbReference>
<feature type="compositionally biased region" description="Basic and acidic residues" evidence="1">
    <location>
        <begin position="213"/>
        <end position="224"/>
    </location>
</feature>
<dbReference type="OrthoDB" id="8910986at2"/>
<organism evidence="2 3">
    <name type="scientific">Afifella marina DSM 2698</name>
    <dbReference type="NCBI Taxonomy" id="1120955"/>
    <lineage>
        <taxon>Bacteria</taxon>
        <taxon>Pseudomonadati</taxon>
        <taxon>Pseudomonadota</taxon>
        <taxon>Alphaproteobacteria</taxon>
        <taxon>Hyphomicrobiales</taxon>
        <taxon>Afifellaceae</taxon>
        <taxon>Afifella</taxon>
    </lineage>
</organism>